<dbReference type="SMART" id="SM00731">
    <property type="entry name" value="SprT"/>
    <property type="match status" value="1"/>
</dbReference>
<dbReference type="PANTHER" id="PTHR38773">
    <property type="entry name" value="PROTEIN SPRT"/>
    <property type="match status" value="1"/>
</dbReference>
<organism evidence="2 3">
    <name type="scientific">Salinisphaera orenii MK-B5</name>
    <dbReference type="NCBI Taxonomy" id="856730"/>
    <lineage>
        <taxon>Bacteria</taxon>
        <taxon>Pseudomonadati</taxon>
        <taxon>Pseudomonadota</taxon>
        <taxon>Gammaproteobacteria</taxon>
        <taxon>Salinisphaerales</taxon>
        <taxon>Salinisphaeraceae</taxon>
        <taxon>Salinisphaera</taxon>
    </lineage>
</organism>
<evidence type="ECO:0000313" key="3">
    <source>
        <dbReference type="Proteomes" id="UP000283993"/>
    </source>
</evidence>
<dbReference type="RefSeq" id="WP_123630857.1">
    <property type="nucleotide sequence ID" value="NZ_AYKH01000012.1"/>
</dbReference>
<evidence type="ECO:0000259" key="1">
    <source>
        <dbReference type="SMART" id="SM00731"/>
    </source>
</evidence>
<sequence>MAGAEQQRLDLDDDDPQARAVEATAHWIMRAREITGASAARLPVPAVRFDLRGRAAGQAILSRRRGDCAIRINAALLASHPREMLAETVPHEVAHVVIHRLCGRRAKPHGAEWKALMRAFGVEPAPCHTLPAEPTRRLTRHRYRCRCDEPAWLTSIRHKRAQAGTTYLCRQCGETLVAAPEAG</sequence>
<dbReference type="EMBL" id="AYKH01000012">
    <property type="protein sequence ID" value="ROO27659.1"/>
    <property type="molecule type" value="Genomic_DNA"/>
</dbReference>
<reference evidence="2 3" key="1">
    <citation type="submission" date="2013-10" db="EMBL/GenBank/DDBJ databases">
        <title>Salinisphaera orenii MK-B5 Genome Sequencing.</title>
        <authorList>
            <person name="Lai Q."/>
            <person name="Li C."/>
            <person name="Shao Z."/>
        </authorList>
    </citation>
    <scope>NUCLEOTIDE SEQUENCE [LARGE SCALE GENOMIC DNA]</scope>
    <source>
        <strain evidence="2 3">MK-B5</strain>
    </source>
</reference>
<evidence type="ECO:0000313" key="2">
    <source>
        <dbReference type="EMBL" id="ROO27659.1"/>
    </source>
</evidence>
<feature type="domain" description="SprT-like" evidence="1">
    <location>
        <begin position="31"/>
        <end position="179"/>
    </location>
</feature>
<keyword evidence="3" id="KW-1185">Reference proteome</keyword>
<dbReference type="AlphaFoldDB" id="A0A423PPX4"/>
<dbReference type="PANTHER" id="PTHR38773:SF1">
    <property type="entry name" value="PROTEIN SPRT"/>
    <property type="match status" value="1"/>
</dbReference>
<accession>A0A423PPX4</accession>
<gene>
    <name evidence="2" type="ORF">SAOR_07360</name>
</gene>
<dbReference type="Pfam" id="PF10263">
    <property type="entry name" value="SprT-like"/>
    <property type="match status" value="1"/>
</dbReference>
<protein>
    <recommendedName>
        <fullName evidence="1">SprT-like domain-containing protein</fullName>
    </recommendedName>
</protein>
<dbReference type="GO" id="GO:0006950">
    <property type="term" value="P:response to stress"/>
    <property type="evidence" value="ECO:0007669"/>
    <property type="project" value="UniProtKB-ARBA"/>
</dbReference>
<name>A0A423PPX4_9GAMM</name>
<dbReference type="InterPro" id="IPR006640">
    <property type="entry name" value="SprT-like_domain"/>
</dbReference>
<dbReference type="Proteomes" id="UP000283993">
    <property type="component" value="Unassembled WGS sequence"/>
</dbReference>
<proteinExistence type="predicted"/>
<comment type="caution">
    <text evidence="2">The sequence shown here is derived from an EMBL/GenBank/DDBJ whole genome shotgun (WGS) entry which is preliminary data.</text>
</comment>